<keyword evidence="1" id="KW-1133">Transmembrane helix</keyword>
<feature type="transmembrane region" description="Helical" evidence="1">
    <location>
        <begin position="18"/>
        <end position="36"/>
    </location>
</feature>
<keyword evidence="1" id="KW-0472">Membrane</keyword>
<proteinExistence type="predicted"/>
<protein>
    <submittedName>
        <fullName evidence="2">Uncharacterized protein</fullName>
    </submittedName>
</protein>
<keyword evidence="3" id="KW-1185">Reference proteome</keyword>
<sequence>MTTRSGPRPKAGFLKQHGLSLTAIAILLLWFVLYLINDPKTHRGSYFGNAIADWTGVVVTVIATKYFYEVGSAESKQPDRRFRGRVLETLRDHSLSIFLGLTGVGWTALYLKMDSEGKWGQVVGNIVSEWTQLLGLVLLTKRLIEAKSKESKASSENNE</sequence>
<organism evidence="2 3">
    <name type="scientific">Paludibaculum fermentans</name>
    <dbReference type="NCBI Taxonomy" id="1473598"/>
    <lineage>
        <taxon>Bacteria</taxon>
        <taxon>Pseudomonadati</taxon>
        <taxon>Acidobacteriota</taxon>
        <taxon>Terriglobia</taxon>
        <taxon>Bryobacterales</taxon>
        <taxon>Bryobacteraceae</taxon>
        <taxon>Paludibaculum</taxon>
    </lineage>
</organism>
<dbReference type="AlphaFoldDB" id="A0A7S7SK55"/>
<feature type="transmembrane region" description="Helical" evidence="1">
    <location>
        <begin position="48"/>
        <end position="68"/>
    </location>
</feature>
<keyword evidence="1" id="KW-0812">Transmembrane</keyword>
<dbReference type="RefSeq" id="WP_194448795.1">
    <property type="nucleotide sequence ID" value="NZ_CP063849.1"/>
</dbReference>
<dbReference type="EMBL" id="CP063849">
    <property type="protein sequence ID" value="QOY87126.1"/>
    <property type="molecule type" value="Genomic_DNA"/>
</dbReference>
<evidence type="ECO:0000313" key="2">
    <source>
        <dbReference type="EMBL" id="QOY87126.1"/>
    </source>
</evidence>
<dbReference type="KEGG" id="pfer:IRI77_30835"/>
<name>A0A7S7SK55_PALFE</name>
<dbReference type="Proteomes" id="UP000593892">
    <property type="component" value="Chromosome"/>
</dbReference>
<gene>
    <name evidence="2" type="ORF">IRI77_30835</name>
</gene>
<feature type="transmembrane region" description="Helical" evidence="1">
    <location>
        <begin position="89"/>
        <end position="110"/>
    </location>
</feature>
<evidence type="ECO:0000313" key="3">
    <source>
        <dbReference type="Proteomes" id="UP000593892"/>
    </source>
</evidence>
<accession>A0A7S7SK55</accession>
<evidence type="ECO:0000256" key="1">
    <source>
        <dbReference type="SAM" id="Phobius"/>
    </source>
</evidence>
<reference evidence="2 3" key="1">
    <citation type="submission" date="2020-10" db="EMBL/GenBank/DDBJ databases">
        <title>Complete genome sequence of Paludibaculum fermentans P105T, a facultatively anaerobic acidobacterium capable of dissimilatory Fe(III) reduction.</title>
        <authorList>
            <person name="Dedysh S.N."/>
            <person name="Beletsky A.V."/>
            <person name="Kulichevskaya I.S."/>
            <person name="Mardanov A.V."/>
            <person name="Ravin N.V."/>
        </authorList>
    </citation>
    <scope>NUCLEOTIDE SEQUENCE [LARGE SCALE GENOMIC DNA]</scope>
    <source>
        <strain evidence="2 3">P105</strain>
    </source>
</reference>